<evidence type="ECO:0000256" key="1">
    <source>
        <dbReference type="SAM" id="MobiDB-lite"/>
    </source>
</evidence>
<dbReference type="AlphaFoldDB" id="A0A1D1ZQ89"/>
<name>A0A1D1ZQ89_AUXPR</name>
<gene>
    <name evidence="2" type="ORF">g.25416</name>
</gene>
<reference evidence="2" key="1">
    <citation type="submission" date="2015-08" db="EMBL/GenBank/DDBJ databases">
        <authorList>
            <person name="Babu N.S."/>
            <person name="Beckwith C.J."/>
            <person name="Beseler K.G."/>
            <person name="Brison A."/>
            <person name="Carone J.V."/>
            <person name="Caskin T.P."/>
            <person name="Diamond M."/>
            <person name="Durham M.E."/>
            <person name="Foxe J.M."/>
            <person name="Go M."/>
            <person name="Henderson B.A."/>
            <person name="Jones I.B."/>
            <person name="McGettigan J.A."/>
            <person name="Micheletti S.J."/>
            <person name="Nasrallah M.E."/>
            <person name="Ortiz D."/>
            <person name="Piller C.R."/>
            <person name="Privatt S.R."/>
            <person name="Schneider S.L."/>
            <person name="Sharp S."/>
            <person name="Smith T.C."/>
            <person name="Stanton J.D."/>
            <person name="Ullery H.E."/>
            <person name="Wilson R.J."/>
            <person name="Serrano M.G."/>
            <person name="Buck G."/>
            <person name="Lee V."/>
            <person name="Wang Y."/>
            <person name="Carvalho R."/>
            <person name="Voegtly L."/>
            <person name="Shi R."/>
            <person name="Duckworth R."/>
            <person name="Johnson A."/>
            <person name="Loviza R."/>
            <person name="Walstead R."/>
            <person name="Shah Z."/>
            <person name="Kiflezghi M."/>
            <person name="Wade K."/>
            <person name="Ball S.L."/>
            <person name="Bradley K.W."/>
            <person name="Asai D.J."/>
            <person name="Bowman C.A."/>
            <person name="Russell D.A."/>
            <person name="Pope W.H."/>
            <person name="Jacobs-Sera D."/>
            <person name="Hendrix R.W."/>
            <person name="Hatfull G.F."/>
        </authorList>
    </citation>
    <scope>NUCLEOTIDE SEQUENCE</scope>
</reference>
<dbReference type="EMBL" id="GDKF01009468">
    <property type="protein sequence ID" value="JAT69154.1"/>
    <property type="molecule type" value="Transcribed_RNA"/>
</dbReference>
<dbReference type="GO" id="GO:0042797">
    <property type="term" value="P:tRNA transcription by RNA polymerase III"/>
    <property type="evidence" value="ECO:0007669"/>
    <property type="project" value="TreeGrafter"/>
</dbReference>
<dbReference type="InterPro" id="IPR006886">
    <property type="entry name" value="RNA_pol_III_Rpc5"/>
</dbReference>
<dbReference type="GO" id="GO:0005666">
    <property type="term" value="C:RNA polymerase III complex"/>
    <property type="evidence" value="ECO:0007669"/>
    <property type="project" value="TreeGrafter"/>
</dbReference>
<feature type="region of interest" description="Disordered" evidence="1">
    <location>
        <begin position="244"/>
        <end position="277"/>
    </location>
</feature>
<proteinExistence type="predicted"/>
<dbReference type="Pfam" id="PF04801">
    <property type="entry name" value="RPC5"/>
    <property type="match status" value="1"/>
</dbReference>
<protein>
    <recommendedName>
        <fullName evidence="3">DNA-directed RNA polymerase III subunit RPC5</fullName>
    </recommendedName>
</protein>
<evidence type="ECO:0000313" key="2">
    <source>
        <dbReference type="EMBL" id="JAT69154.1"/>
    </source>
</evidence>
<dbReference type="PANTHER" id="PTHR12069:SF0">
    <property type="entry name" value="DNA-DIRECTED RNA POLYMERASE III SUBUNIT RPC5"/>
    <property type="match status" value="1"/>
</dbReference>
<organism evidence="2">
    <name type="scientific">Auxenochlorella protothecoides</name>
    <name type="common">Green microalga</name>
    <name type="synonym">Chlorella protothecoides</name>
    <dbReference type="NCBI Taxonomy" id="3075"/>
    <lineage>
        <taxon>Eukaryota</taxon>
        <taxon>Viridiplantae</taxon>
        <taxon>Chlorophyta</taxon>
        <taxon>core chlorophytes</taxon>
        <taxon>Trebouxiophyceae</taxon>
        <taxon>Chlorellales</taxon>
        <taxon>Chlorellaceae</taxon>
        <taxon>Auxenochlorella</taxon>
    </lineage>
</organism>
<accession>A0A1D1ZQ89</accession>
<feature type="compositionally biased region" description="Low complexity" evidence="1">
    <location>
        <begin position="244"/>
        <end position="266"/>
    </location>
</feature>
<sequence>MEEDYIVRELDVVVCSGSLGTGSQTVLLQYPLRGASRPYQSSGVEAVQYKPKNKRLQMDVRLDTTIPEYNDNVEPTRLLKKLTLQSSSVECGTSLAAAFVEGDRLILLPIDEAMQLRPSMAHLDAEREGGKKAAPKEEEGPDAGVLMPVMVQVKKRETEAQLEARLRSFAHITAQEAAEEWVGLQYHDDMSETSQGIAQKLAAADAQPALHPMRAGDYLAALVPDPDRDGAGVVQEMPMGAAATAAAARPTGAAPRAGPSAAAPSAHPSGPEFPPAQVAGMGRALGPLFHHSPVCNLGAIRGYLQRSTAEPGLAAAVAAASDAALHMGVLATGLVLEIRRAYVLRSLGSPALDPLRDLLLGLLAGREALKRGDIMEAARAAGIPVTDGLYSKVVRDICVSRGSTWSLKVT</sequence>
<evidence type="ECO:0008006" key="3">
    <source>
        <dbReference type="Google" id="ProtNLM"/>
    </source>
</evidence>
<dbReference type="PANTHER" id="PTHR12069">
    <property type="entry name" value="DNA-DIRECTED RNA POLYMERASES III 80 KDA POLYPEPTIDE RNA POLYMERASE III SUBUNIT 5"/>
    <property type="match status" value="1"/>
</dbReference>